<feature type="chain" id="PRO_5047058256" evidence="1">
    <location>
        <begin position="20"/>
        <end position="148"/>
    </location>
</feature>
<keyword evidence="3" id="KW-1185">Reference proteome</keyword>
<dbReference type="InterPro" id="IPR003795">
    <property type="entry name" value="DUF192"/>
</dbReference>
<dbReference type="Pfam" id="PF02643">
    <property type="entry name" value="DUF192"/>
    <property type="match status" value="1"/>
</dbReference>
<evidence type="ECO:0000313" key="3">
    <source>
        <dbReference type="Proteomes" id="UP001528850"/>
    </source>
</evidence>
<dbReference type="EMBL" id="JARJJS010000007">
    <property type="protein sequence ID" value="MDF4026732.1"/>
    <property type="molecule type" value="Genomic_DNA"/>
</dbReference>
<dbReference type="Gene3D" id="2.60.120.1140">
    <property type="entry name" value="Protein of unknown function DUF192"/>
    <property type="match status" value="1"/>
</dbReference>
<organism evidence="2 3">
    <name type="scientific">Luteibacter sahnii</name>
    <dbReference type="NCBI Taxonomy" id="3021977"/>
    <lineage>
        <taxon>Bacteria</taxon>
        <taxon>Pseudomonadati</taxon>
        <taxon>Pseudomonadota</taxon>
        <taxon>Gammaproteobacteria</taxon>
        <taxon>Lysobacterales</taxon>
        <taxon>Rhodanobacteraceae</taxon>
        <taxon>Luteibacter</taxon>
    </lineage>
</organism>
<feature type="signal peptide" evidence="1">
    <location>
        <begin position="1"/>
        <end position="19"/>
    </location>
</feature>
<reference evidence="2 3" key="1">
    <citation type="journal article" date="2024" name="Curr. Microbiol.">
        <title>Luteibacter sahnii sp. nov., A Novel Yellow-Colored Xanthomonadin Pigment Producing Probiotic Bacterium from Healthy Rice Seed Microbiome.</title>
        <authorList>
            <person name="Jaiswal G."/>
            <person name="Rana R."/>
            <person name="Nayak P.K."/>
            <person name="Chouhan R."/>
            <person name="Gandhi S.G."/>
            <person name="Patel H.K."/>
            <person name="Patil P.B."/>
        </authorList>
    </citation>
    <scope>NUCLEOTIDE SEQUENCE [LARGE SCALE GENOMIC DNA]</scope>
    <source>
        <strain evidence="2 3">PPL201</strain>
    </source>
</reference>
<dbReference type="InterPro" id="IPR038695">
    <property type="entry name" value="Saro_0823-like_sf"/>
</dbReference>
<gene>
    <name evidence="2" type="ORF">P3W24_17290</name>
</gene>
<proteinExistence type="predicted"/>
<dbReference type="PANTHER" id="PTHR37953">
    <property type="entry name" value="UPF0127 PROTEIN MJ1496"/>
    <property type="match status" value="1"/>
</dbReference>
<evidence type="ECO:0000313" key="2">
    <source>
        <dbReference type="EMBL" id="MDF4026732.1"/>
    </source>
</evidence>
<evidence type="ECO:0000256" key="1">
    <source>
        <dbReference type="SAM" id="SignalP"/>
    </source>
</evidence>
<keyword evidence="1" id="KW-0732">Signal</keyword>
<dbReference type="PANTHER" id="PTHR37953:SF1">
    <property type="entry name" value="UPF0127 PROTEIN MJ1496"/>
    <property type="match status" value="1"/>
</dbReference>
<sequence>MIKRFLPVALFFLAAGAHAGTDPSVSLHGKRFSTEFATTDDQRELGLMNRKAMDADHSMLFVFTDDEPRAFWMKNTLIPLDILYFDKDRKLVAMQLNAQPCQTDPCAIYPSGNRSARYVLELNGGMAGKLGLKLGDELTVDGNWGKVQ</sequence>
<name>A0ABT6BF99_9GAMM</name>
<dbReference type="Proteomes" id="UP001528850">
    <property type="component" value="Unassembled WGS sequence"/>
</dbReference>
<comment type="caution">
    <text evidence="2">The sequence shown here is derived from an EMBL/GenBank/DDBJ whole genome shotgun (WGS) entry which is preliminary data.</text>
</comment>
<protein>
    <submittedName>
        <fullName evidence="2">DUF192 domain-containing protein</fullName>
    </submittedName>
</protein>
<accession>A0ABT6BF99</accession>